<feature type="transmembrane region" description="Helical" evidence="7">
    <location>
        <begin position="45"/>
        <end position="66"/>
    </location>
</feature>
<evidence type="ECO:0000313" key="9">
    <source>
        <dbReference type="EMBL" id="PAD75122.1"/>
    </source>
</evidence>
<dbReference type="PROSITE" id="PS50850">
    <property type="entry name" value="MFS"/>
    <property type="match status" value="1"/>
</dbReference>
<dbReference type="SUPFAM" id="SSF103473">
    <property type="entry name" value="MFS general substrate transporter"/>
    <property type="match status" value="1"/>
</dbReference>
<dbReference type="InterPro" id="IPR020846">
    <property type="entry name" value="MFS_dom"/>
</dbReference>
<dbReference type="InterPro" id="IPR011701">
    <property type="entry name" value="MFS"/>
</dbReference>
<comment type="caution">
    <text evidence="9">The sequence shown here is derived from an EMBL/GenBank/DDBJ whole genome shotgun (WGS) entry which is preliminary data.</text>
</comment>
<evidence type="ECO:0000259" key="8">
    <source>
        <dbReference type="PROSITE" id="PS50850"/>
    </source>
</evidence>
<keyword evidence="3" id="KW-1003">Cell membrane</keyword>
<evidence type="ECO:0000256" key="1">
    <source>
        <dbReference type="ARBA" id="ARBA00004651"/>
    </source>
</evidence>
<dbReference type="AlphaFoldDB" id="A0A268EPS0"/>
<proteinExistence type="predicted"/>
<dbReference type="EMBL" id="NPBY01000047">
    <property type="protein sequence ID" value="PAD75122.1"/>
    <property type="molecule type" value="Genomic_DNA"/>
</dbReference>
<feature type="transmembrane region" description="Helical" evidence="7">
    <location>
        <begin position="371"/>
        <end position="394"/>
    </location>
</feature>
<dbReference type="PANTHER" id="PTHR23513">
    <property type="entry name" value="INTEGRAL MEMBRANE EFFLUX PROTEIN-RELATED"/>
    <property type="match status" value="1"/>
</dbReference>
<evidence type="ECO:0000313" key="10">
    <source>
        <dbReference type="Proteomes" id="UP000215596"/>
    </source>
</evidence>
<feature type="transmembrane region" description="Helical" evidence="7">
    <location>
        <begin position="240"/>
        <end position="261"/>
    </location>
</feature>
<keyword evidence="6 7" id="KW-0472">Membrane</keyword>
<dbReference type="Pfam" id="PF07690">
    <property type="entry name" value="MFS_1"/>
    <property type="match status" value="1"/>
</dbReference>
<dbReference type="PANTHER" id="PTHR23513:SF6">
    <property type="entry name" value="MAJOR FACILITATOR SUPERFAMILY ASSOCIATED DOMAIN-CONTAINING PROTEIN"/>
    <property type="match status" value="1"/>
</dbReference>
<comment type="subcellular location">
    <subcellularLocation>
        <location evidence="1">Cell membrane</location>
        <topology evidence="1">Multi-pass membrane protein</topology>
    </subcellularLocation>
</comment>
<evidence type="ECO:0000256" key="3">
    <source>
        <dbReference type="ARBA" id="ARBA00022475"/>
    </source>
</evidence>
<dbReference type="Gene3D" id="1.20.1250.20">
    <property type="entry name" value="MFS general substrate transporter like domains"/>
    <property type="match status" value="1"/>
</dbReference>
<protein>
    <submittedName>
        <fullName evidence="9">MFS transporter</fullName>
    </submittedName>
</protein>
<evidence type="ECO:0000256" key="2">
    <source>
        <dbReference type="ARBA" id="ARBA00022448"/>
    </source>
</evidence>
<feature type="transmembrane region" description="Helical" evidence="7">
    <location>
        <begin position="87"/>
        <end position="108"/>
    </location>
</feature>
<dbReference type="OrthoDB" id="9775268at2"/>
<dbReference type="Proteomes" id="UP000215596">
    <property type="component" value="Unassembled WGS sequence"/>
</dbReference>
<organism evidence="9 10">
    <name type="scientific">Paenibacillus campinasensis</name>
    <dbReference type="NCBI Taxonomy" id="66347"/>
    <lineage>
        <taxon>Bacteria</taxon>
        <taxon>Bacillati</taxon>
        <taxon>Bacillota</taxon>
        <taxon>Bacilli</taxon>
        <taxon>Bacillales</taxon>
        <taxon>Paenibacillaceae</taxon>
        <taxon>Paenibacillus</taxon>
    </lineage>
</organism>
<accession>A0A268EPS0</accession>
<sequence length="426" mass="45693">MERTAVLEQKQGLRELMKIRSFMVYVAAQTMTRFGDSVDSIAYSWLVYILTGSELLMGSLFAFNFVPNLLFSLFTGTLVDRWSKRKVLAAVYIGRGGMVAVTAALYALGWLEVWHLFAITFIISTLECFSKPAEMSVVPRLLPKEQLLAGNSIFSSLNRTAELVGLSAAGALIAFIGISGTILVVSVTFTVAAVTVLTLRGLDAQDPAADEEEKAGGAVQKSRTMIADIKEALAFVKSHSLLLGTTALAVVINFCVAPLNVLQPVYVRESLGAGSAGMSVLGTALLLGMIAGSLGVGQYGKRYKKSTLIFTGCVLLGACYAALSIPVMLPAYRLETAAVFMFLLGASVSILNTPISTYLMEVTPRHMLGRIGSLLGVLSTLAIPLGGFLTGVVAQYQTPQTLYMIMGLFMLLPVIVLGRRKSFREI</sequence>
<feature type="transmembrane region" description="Helical" evidence="7">
    <location>
        <begin position="400"/>
        <end position="418"/>
    </location>
</feature>
<gene>
    <name evidence="9" type="ORF">CHH67_15980</name>
</gene>
<reference evidence="9 10" key="1">
    <citation type="submission" date="2017-07" db="EMBL/GenBank/DDBJ databases">
        <title>Isolation and whole genome analysis of endospore-forming bacteria from heroin.</title>
        <authorList>
            <person name="Kalinowski J."/>
            <person name="Ahrens B."/>
            <person name="Al-Dilaimi A."/>
            <person name="Winkler A."/>
            <person name="Wibberg D."/>
            <person name="Schleenbecker U."/>
            <person name="Ruckert C."/>
            <person name="Wolfel R."/>
            <person name="Grass G."/>
        </authorList>
    </citation>
    <scope>NUCLEOTIDE SEQUENCE [LARGE SCALE GENOMIC DNA]</scope>
    <source>
        <strain evidence="9 10">7537-G1</strain>
    </source>
</reference>
<dbReference type="CDD" id="cd06173">
    <property type="entry name" value="MFS_MefA_like"/>
    <property type="match status" value="1"/>
</dbReference>
<evidence type="ECO:0000256" key="6">
    <source>
        <dbReference type="ARBA" id="ARBA00023136"/>
    </source>
</evidence>
<dbReference type="InterPro" id="IPR036259">
    <property type="entry name" value="MFS_trans_sf"/>
</dbReference>
<feature type="transmembrane region" description="Helical" evidence="7">
    <location>
        <begin position="308"/>
        <end position="332"/>
    </location>
</feature>
<name>A0A268EPS0_9BACL</name>
<dbReference type="GO" id="GO:0022857">
    <property type="term" value="F:transmembrane transporter activity"/>
    <property type="evidence" value="ECO:0007669"/>
    <property type="project" value="InterPro"/>
</dbReference>
<evidence type="ECO:0000256" key="4">
    <source>
        <dbReference type="ARBA" id="ARBA00022692"/>
    </source>
</evidence>
<feature type="domain" description="Major facilitator superfamily (MFS) profile" evidence="8">
    <location>
        <begin position="233"/>
        <end position="426"/>
    </location>
</feature>
<keyword evidence="5 7" id="KW-1133">Transmembrane helix</keyword>
<feature type="transmembrane region" description="Helical" evidence="7">
    <location>
        <begin position="164"/>
        <end position="197"/>
    </location>
</feature>
<evidence type="ECO:0000256" key="5">
    <source>
        <dbReference type="ARBA" id="ARBA00022989"/>
    </source>
</evidence>
<keyword evidence="2" id="KW-0813">Transport</keyword>
<dbReference type="GO" id="GO:0005886">
    <property type="term" value="C:plasma membrane"/>
    <property type="evidence" value="ECO:0007669"/>
    <property type="project" value="UniProtKB-SubCell"/>
</dbReference>
<keyword evidence="4 7" id="KW-0812">Transmembrane</keyword>
<evidence type="ECO:0000256" key="7">
    <source>
        <dbReference type="SAM" id="Phobius"/>
    </source>
</evidence>
<feature type="transmembrane region" description="Helical" evidence="7">
    <location>
        <begin position="273"/>
        <end position="296"/>
    </location>
</feature>
<feature type="transmembrane region" description="Helical" evidence="7">
    <location>
        <begin position="338"/>
        <end position="359"/>
    </location>
</feature>